<dbReference type="Pfam" id="PF00106">
    <property type="entry name" value="adh_short"/>
    <property type="match status" value="1"/>
</dbReference>
<dbReference type="EMBL" id="VIWP01000003">
    <property type="protein sequence ID" value="TWF54746.1"/>
    <property type="molecule type" value="Genomic_DNA"/>
</dbReference>
<dbReference type="InterPro" id="IPR051911">
    <property type="entry name" value="SDR_oxidoreductase"/>
</dbReference>
<evidence type="ECO:0000256" key="3">
    <source>
        <dbReference type="RuleBase" id="RU000363"/>
    </source>
</evidence>
<dbReference type="InterPro" id="IPR002347">
    <property type="entry name" value="SDR_fam"/>
</dbReference>
<protein>
    <submittedName>
        <fullName evidence="4">Short-subunit dehydrogenase</fullName>
    </submittedName>
</protein>
<dbReference type="SUPFAM" id="SSF51735">
    <property type="entry name" value="NAD(P)-binding Rossmann-fold domains"/>
    <property type="match status" value="1"/>
</dbReference>
<dbReference type="InterPro" id="IPR036291">
    <property type="entry name" value="NAD(P)-bd_dom_sf"/>
</dbReference>
<keyword evidence="5" id="KW-1185">Reference proteome</keyword>
<dbReference type="PANTHER" id="PTHR43976:SF16">
    <property type="entry name" value="SHORT-CHAIN DEHYDROGENASE_REDUCTASE FAMILY PROTEIN"/>
    <property type="match status" value="1"/>
</dbReference>
<organism evidence="4 5">
    <name type="scientific">Neorhizobium alkalisoli</name>
    <dbReference type="NCBI Taxonomy" id="528178"/>
    <lineage>
        <taxon>Bacteria</taxon>
        <taxon>Pseudomonadati</taxon>
        <taxon>Pseudomonadota</taxon>
        <taxon>Alphaproteobacteria</taxon>
        <taxon>Hyphomicrobiales</taxon>
        <taxon>Rhizobiaceae</taxon>
        <taxon>Rhizobium/Agrobacterium group</taxon>
        <taxon>Neorhizobium</taxon>
    </lineage>
</organism>
<evidence type="ECO:0000256" key="1">
    <source>
        <dbReference type="ARBA" id="ARBA00006484"/>
    </source>
</evidence>
<dbReference type="OrthoDB" id="9793825at2"/>
<evidence type="ECO:0000313" key="4">
    <source>
        <dbReference type="EMBL" id="TWF54746.1"/>
    </source>
</evidence>
<dbReference type="PRINTS" id="PR00081">
    <property type="entry name" value="GDHRDH"/>
</dbReference>
<accession>A0A561QWM0</accession>
<sequence>MSKTWFITGTSSGIGRVLTEQLLERGHRVAATLRRMDALDDLKARHGDRLWIAALEMTDRKAVRQIVDRAFAELSEIDVIVSNAGYGLFGAAEEVAEDDIPHQIDTNLTGSIDLIRASLPHLRAQGHGHIMQVASEGGQVTYPNFSLYHATKWGIEGFCETVAKEIAPFGLKMTIVEPGATRTEFGASLKRAPVIEAYEQSVVGDVRRAIENGAFAINGDPSKMAAAMIDIAESENPPLRLALGGNTYVGIRAALEARLAELEAYKHVTLAMDFLD</sequence>
<proteinExistence type="inferred from homology"/>
<evidence type="ECO:0000256" key="2">
    <source>
        <dbReference type="ARBA" id="ARBA00023002"/>
    </source>
</evidence>
<dbReference type="RefSeq" id="WP_145637459.1">
    <property type="nucleotide sequence ID" value="NZ_VIWP01000003.1"/>
</dbReference>
<dbReference type="Proteomes" id="UP000320653">
    <property type="component" value="Unassembled WGS sequence"/>
</dbReference>
<dbReference type="PANTHER" id="PTHR43976">
    <property type="entry name" value="SHORT CHAIN DEHYDROGENASE"/>
    <property type="match status" value="1"/>
</dbReference>
<comment type="caution">
    <text evidence="4">The sequence shown here is derived from an EMBL/GenBank/DDBJ whole genome shotgun (WGS) entry which is preliminary data.</text>
</comment>
<dbReference type="GO" id="GO:0016491">
    <property type="term" value="F:oxidoreductase activity"/>
    <property type="evidence" value="ECO:0007669"/>
    <property type="project" value="UniProtKB-KW"/>
</dbReference>
<dbReference type="NCBIfam" id="NF005065">
    <property type="entry name" value="PRK06482.1"/>
    <property type="match status" value="1"/>
</dbReference>
<reference evidence="4 5" key="1">
    <citation type="submission" date="2019-06" db="EMBL/GenBank/DDBJ databases">
        <title>Sorghum-associated microbial communities from plants grown in Nebraska, USA.</title>
        <authorList>
            <person name="Schachtman D."/>
        </authorList>
    </citation>
    <scope>NUCLEOTIDE SEQUENCE [LARGE SCALE GENOMIC DNA]</scope>
    <source>
        <strain evidence="4 5">1225</strain>
    </source>
</reference>
<dbReference type="CDD" id="cd05374">
    <property type="entry name" value="17beta-HSD-like_SDR_c"/>
    <property type="match status" value="1"/>
</dbReference>
<dbReference type="AlphaFoldDB" id="A0A561QWM0"/>
<evidence type="ECO:0000313" key="5">
    <source>
        <dbReference type="Proteomes" id="UP000320653"/>
    </source>
</evidence>
<dbReference type="Gene3D" id="3.40.50.720">
    <property type="entry name" value="NAD(P)-binding Rossmann-like Domain"/>
    <property type="match status" value="1"/>
</dbReference>
<keyword evidence="2" id="KW-0560">Oxidoreductase</keyword>
<comment type="similarity">
    <text evidence="1 3">Belongs to the short-chain dehydrogenases/reductases (SDR) family.</text>
</comment>
<gene>
    <name evidence="4" type="ORF">FHW37_103616</name>
</gene>
<name>A0A561QWM0_9HYPH</name>
<dbReference type="PRINTS" id="PR00080">
    <property type="entry name" value="SDRFAMILY"/>
</dbReference>